<organism evidence="2 3">
    <name type="scientific">Candida boidinii</name>
    <name type="common">Yeast</name>
    <dbReference type="NCBI Taxonomy" id="5477"/>
    <lineage>
        <taxon>Eukaryota</taxon>
        <taxon>Fungi</taxon>
        <taxon>Dikarya</taxon>
        <taxon>Ascomycota</taxon>
        <taxon>Saccharomycotina</taxon>
        <taxon>Pichiomycetes</taxon>
        <taxon>Pichiales</taxon>
        <taxon>Pichiaceae</taxon>
        <taxon>Ogataea</taxon>
        <taxon>Ogataea/Candida clade</taxon>
    </lineage>
</organism>
<dbReference type="InterPro" id="IPR004405">
    <property type="entry name" value="TF_pelota"/>
</dbReference>
<dbReference type="Proteomes" id="UP001165120">
    <property type="component" value="Unassembled WGS sequence"/>
</dbReference>
<evidence type="ECO:0000313" key="3">
    <source>
        <dbReference type="Proteomes" id="UP001165120"/>
    </source>
</evidence>
<dbReference type="SUPFAM" id="SSF55315">
    <property type="entry name" value="L30e-like"/>
    <property type="match status" value="1"/>
</dbReference>
<protein>
    <submittedName>
        <fullName evidence="2">Unnamed protein product</fullName>
    </submittedName>
</protein>
<dbReference type="GO" id="GO:0032790">
    <property type="term" value="P:ribosome disassembly"/>
    <property type="evidence" value="ECO:0007669"/>
    <property type="project" value="TreeGrafter"/>
</dbReference>
<gene>
    <name evidence="2" type="ORF">Cboi02_000500800</name>
</gene>
<evidence type="ECO:0000259" key="1">
    <source>
        <dbReference type="Pfam" id="PF03465"/>
    </source>
</evidence>
<dbReference type="PANTHER" id="PTHR10853">
    <property type="entry name" value="PELOTA"/>
    <property type="match status" value="1"/>
</dbReference>
<dbReference type="GO" id="GO:0070966">
    <property type="term" value="P:nuclear-transcribed mRNA catabolic process, no-go decay"/>
    <property type="evidence" value="ECO:0007669"/>
    <property type="project" value="InterPro"/>
</dbReference>
<dbReference type="GO" id="GO:0070651">
    <property type="term" value="P:nonfunctional rRNA decay"/>
    <property type="evidence" value="ECO:0007669"/>
    <property type="project" value="TreeGrafter"/>
</dbReference>
<dbReference type="Gene3D" id="3.30.1330.30">
    <property type="match status" value="1"/>
</dbReference>
<sequence length="80" mass="8982">MITDTLFKSDDIPKRKKFIKLADKVKEDGGDVIIFSSLHDSGEQLNQLTGVAVILNYPVPDLEDMDEEDEEVEDFVPGDL</sequence>
<keyword evidence="3" id="KW-1185">Reference proteome</keyword>
<dbReference type="EMBL" id="BSXN01002232">
    <property type="protein sequence ID" value="GME75996.1"/>
    <property type="molecule type" value="Genomic_DNA"/>
</dbReference>
<dbReference type="Pfam" id="PF03465">
    <property type="entry name" value="eRF1_3"/>
    <property type="match status" value="1"/>
</dbReference>
<dbReference type="InterPro" id="IPR005142">
    <property type="entry name" value="eRF1_3"/>
</dbReference>
<name>A0A9W6T5V1_CANBO</name>
<feature type="domain" description="eRF1" evidence="1">
    <location>
        <begin position="1"/>
        <end position="59"/>
    </location>
</feature>
<dbReference type="InterPro" id="IPR029064">
    <property type="entry name" value="Ribosomal_eL30-like_sf"/>
</dbReference>
<proteinExistence type="predicted"/>
<dbReference type="PANTHER" id="PTHR10853:SF0">
    <property type="entry name" value="PROTEIN PELOTA HOMOLOG"/>
    <property type="match status" value="1"/>
</dbReference>
<reference evidence="2" key="1">
    <citation type="submission" date="2023-04" db="EMBL/GenBank/DDBJ databases">
        <title>Candida boidinii NBRC 10035.</title>
        <authorList>
            <person name="Ichikawa N."/>
            <person name="Sato H."/>
            <person name="Tonouchi N."/>
        </authorList>
    </citation>
    <scope>NUCLEOTIDE SEQUENCE</scope>
    <source>
        <strain evidence="2">NBRC 10035</strain>
    </source>
</reference>
<dbReference type="GO" id="GO:0005737">
    <property type="term" value="C:cytoplasm"/>
    <property type="evidence" value="ECO:0007669"/>
    <property type="project" value="TreeGrafter"/>
</dbReference>
<comment type="caution">
    <text evidence="2">The sequence shown here is derived from an EMBL/GenBank/DDBJ whole genome shotgun (WGS) entry which is preliminary data.</text>
</comment>
<dbReference type="GO" id="GO:0071025">
    <property type="term" value="P:RNA surveillance"/>
    <property type="evidence" value="ECO:0007669"/>
    <property type="project" value="InterPro"/>
</dbReference>
<evidence type="ECO:0000313" key="2">
    <source>
        <dbReference type="EMBL" id="GME75996.1"/>
    </source>
</evidence>
<dbReference type="GO" id="GO:0070481">
    <property type="term" value="P:nuclear-transcribed mRNA catabolic process, non-stop decay"/>
    <property type="evidence" value="ECO:0007669"/>
    <property type="project" value="InterPro"/>
</dbReference>
<dbReference type="AlphaFoldDB" id="A0A9W6T5V1"/>
<accession>A0A9W6T5V1</accession>